<evidence type="ECO:0000313" key="2">
    <source>
        <dbReference type="EMBL" id="POS85183.1"/>
    </source>
</evidence>
<dbReference type="STRING" id="225359.A0A2S4PT26"/>
<feature type="region of interest" description="Disordered" evidence="1">
    <location>
        <begin position="84"/>
        <end position="131"/>
    </location>
</feature>
<reference evidence="2 3" key="1">
    <citation type="submission" date="2017-10" db="EMBL/GenBank/DDBJ databases">
        <title>Development of genomic resources for the powdery mildew, Erysiphe pulchra.</title>
        <authorList>
            <person name="Wadl P.A."/>
            <person name="Mack B.M."/>
            <person name="Moore G."/>
            <person name="Beltz S.B."/>
        </authorList>
    </citation>
    <scope>NUCLEOTIDE SEQUENCE [LARGE SCALE GENOMIC DNA]</scope>
    <source>
        <strain evidence="2">Cflorida</strain>
    </source>
</reference>
<evidence type="ECO:0000256" key="1">
    <source>
        <dbReference type="SAM" id="MobiDB-lite"/>
    </source>
</evidence>
<feature type="compositionally biased region" description="Polar residues" evidence="1">
    <location>
        <begin position="109"/>
        <end position="129"/>
    </location>
</feature>
<dbReference type="OrthoDB" id="3598835at2759"/>
<protein>
    <submittedName>
        <fullName evidence="2">Uncharacterized protein</fullName>
    </submittedName>
</protein>
<organism evidence="2 3">
    <name type="scientific">Erysiphe pulchra</name>
    <dbReference type="NCBI Taxonomy" id="225359"/>
    <lineage>
        <taxon>Eukaryota</taxon>
        <taxon>Fungi</taxon>
        <taxon>Dikarya</taxon>
        <taxon>Ascomycota</taxon>
        <taxon>Pezizomycotina</taxon>
        <taxon>Leotiomycetes</taxon>
        <taxon>Erysiphales</taxon>
        <taxon>Erysiphaceae</taxon>
        <taxon>Erysiphe</taxon>
    </lineage>
</organism>
<feature type="compositionally biased region" description="Basic and acidic residues" evidence="1">
    <location>
        <begin position="84"/>
        <end position="98"/>
    </location>
</feature>
<comment type="caution">
    <text evidence="2">The sequence shown here is derived from an EMBL/GenBank/DDBJ whole genome shotgun (WGS) entry which is preliminary data.</text>
</comment>
<dbReference type="Proteomes" id="UP000237438">
    <property type="component" value="Unassembled WGS sequence"/>
</dbReference>
<dbReference type="EMBL" id="PEDP01000698">
    <property type="protein sequence ID" value="POS85183.1"/>
    <property type="molecule type" value="Genomic_DNA"/>
</dbReference>
<sequence length="402" mass="45377">MSASNASSQFPQTQTRPLKLQKRKHKPLPYSTSKLWGSLAKIHLTKNALNELNYQNRQLKTLRVQPKFNFEIVSEQLESIRQLAREGGPDLTDLRGYPEPDEYTMESGEPSQSSRRTKQSGTKNKTKTTGPYDKNFEDILQDFGIYGYPYIGPRNKSSIVPLNLEEMIERANEPRPSVTPVTIPSSMFESFQMNVVRAKKESEVVKHLVPILEGGIRVENQGFQDTTFSNLERFTDATVEQRALVKGTPDRCYGSPFERLCQEVREDLNSKVVPTAEKTNPIAPNFFLELKGPEGHQTTADLQAQYHGALGERGQIALRSWGHDASVLDGKAYTIACTYISRMLTFYSIHAAKSSDPGSRTEYFMHVIDEFTMGASASKFRNAIAAYQNLQDYAEEKRNEAV</sequence>
<dbReference type="AlphaFoldDB" id="A0A2S4PT26"/>
<gene>
    <name evidence="2" type="ORF">EPUL_002710</name>
</gene>
<evidence type="ECO:0000313" key="3">
    <source>
        <dbReference type="Proteomes" id="UP000237438"/>
    </source>
</evidence>
<keyword evidence="3" id="KW-1185">Reference proteome</keyword>
<proteinExistence type="predicted"/>
<name>A0A2S4PT26_9PEZI</name>
<accession>A0A2S4PT26</accession>
<feature type="compositionally biased region" description="Polar residues" evidence="1">
    <location>
        <begin position="1"/>
        <end position="16"/>
    </location>
</feature>
<feature type="region of interest" description="Disordered" evidence="1">
    <location>
        <begin position="1"/>
        <end position="26"/>
    </location>
</feature>
<feature type="non-terminal residue" evidence="2">
    <location>
        <position position="402"/>
    </location>
</feature>